<dbReference type="InterPro" id="IPR014017">
    <property type="entry name" value="DNA_helicase_UvrD-like_C"/>
</dbReference>
<dbReference type="GO" id="GO:0043138">
    <property type="term" value="F:3'-5' DNA helicase activity"/>
    <property type="evidence" value="ECO:0007669"/>
    <property type="project" value="UniProtKB-EC"/>
</dbReference>
<accession>A0A173X0H1</accession>
<reference evidence="14 15" key="1">
    <citation type="submission" date="2018-08" db="EMBL/GenBank/DDBJ databases">
        <title>A genome reference for cultivated species of the human gut microbiota.</title>
        <authorList>
            <person name="Zou Y."/>
            <person name="Xue W."/>
            <person name="Luo G."/>
        </authorList>
    </citation>
    <scope>NUCLEOTIDE SEQUENCE [LARGE SCALE GENOMIC DNA]</scope>
    <source>
        <strain evidence="14 15">AF22-12AC</strain>
    </source>
</reference>
<dbReference type="PANTHER" id="PTHR11070:SF2">
    <property type="entry name" value="ATP-DEPENDENT DNA HELICASE SRS2"/>
    <property type="match status" value="1"/>
</dbReference>
<evidence type="ECO:0000256" key="10">
    <source>
        <dbReference type="ARBA" id="ARBA00048988"/>
    </source>
</evidence>
<comment type="catalytic activity">
    <reaction evidence="8">
        <text>Couples ATP hydrolysis with the unwinding of duplex DNA by translocating in the 3'-5' direction.</text>
        <dbReference type="EC" id="5.6.2.4"/>
    </reaction>
</comment>
<keyword evidence="7" id="KW-0413">Isomerase</keyword>
<dbReference type="Gene3D" id="1.10.486.10">
    <property type="entry name" value="PCRA, domain 4"/>
    <property type="match status" value="1"/>
</dbReference>
<dbReference type="SUPFAM" id="SSF52540">
    <property type="entry name" value="P-loop containing nucleoside triphosphate hydrolases"/>
    <property type="match status" value="1"/>
</dbReference>
<dbReference type="Pfam" id="PF00580">
    <property type="entry name" value="UvrD-helicase"/>
    <property type="match status" value="1"/>
</dbReference>
<dbReference type="Proteomes" id="UP000266172">
    <property type="component" value="Unassembled WGS sequence"/>
</dbReference>
<evidence type="ECO:0000256" key="4">
    <source>
        <dbReference type="ARBA" id="ARBA00022806"/>
    </source>
</evidence>
<evidence type="ECO:0000256" key="11">
    <source>
        <dbReference type="PROSITE-ProRule" id="PRU00560"/>
    </source>
</evidence>
<evidence type="ECO:0000256" key="3">
    <source>
        <dbReference type="ARBA" id="ARBA00022801"/>
    </source>
</evidence>
<evidence type="ECO:0000256" key="7">
    <source>
        <dbReference type="ARBA" id="ARBA00023235"/>
    </source>
</evidence>
<feature type="binding site" evidence="11">
    <location>
        <begin position="22"/>
        <end position="29"/>
    </location>
    <ligand>
        <name>ATP</name>
        <dbReference type="ChEBI" id="CHEBI:30616"/>
    </ligand>
</feature>
<dbReference type="GO" id="GO:0003677">
    <property type="term" value="F:DNA binding"/>
    <property type="evidence" value="ECO:0007669"/>
    <property type="project" value="UniProtKB-KW"/>
</dbReference>
<evidence type="ECO:0000256" key="9">
    <source>
        <dbReference type="ARBA" id="ARBA00034808"/>
    </source>
</evidence>
<evidence type="ECO:0000256" key="8">
    <source>
        <dbReference type="ARBA" id="ARBA00034617"/>
    </source>
</evidence>
<dbReference type="GO" id="GO:0005524">
    <property type="term" value="F:ATP binding"/>
    <property type="evidence" value="ECO:0007669"/>
    <property type="project" value="UniProtKB-UniRule"/>
</dbReference>
<feature type="domain" description="UvrD-like helicase ATP-binding" evidence="12">
    <location>
        <begin position="1"/>
        <end position="276"/>
    </location>
</feature>
<organism evidence="14 15">
    <name type="scientific">Roseburia hominis</name>
    <dbReference type="NCBI Taxonomy" id="301301"/>
    <lineage>
        <taxon>Bacteria</taxon>
        <taxon>Bacillati</taxon>
        <taxon>Bacillota</taxon>
        <taxon>Clostridia</taxon>
        <taxon>Lachnospirales</taxon>
        <taxon>Lachnospiraceae</taxon>
        <taxon>Roseburia</taxon>
    </lineage>
</organism>
<keyword evidence="4 11" id="KW-0347">Helicase</keyword>
<evidence type="ECO:0000313" key="14">
    <source>
        <dbReference type="EMBL" id="RGS42267.1"/>
    </source>
</evidence>
<dbReference type="Gene3D" id="3.40.50.300">
    <property type="entry name" value="P-loop containing nucleotide triphosphate hydrolases"/>
    <property type="match status" value="2"/>
</dbReference>
<comment type="caution">
    <text evidence="14">The sequence shown here is derived from an EMBL/GenBank/DDBJ whole genome shotgun (WGS) entry which is preliminary data.</text>
</comment>
<dbReference type="GO" id="GO:0000725">
    <property type="term" value="P:recombinational repair"/>
    <property type="evidence" value="ECO:0007669"/>
    <property type="project" value="TreeGrafter"/>
</dbReference>
<evidence type="ECO:0000256" key="5">
    <source>
        <dbReference type="ARBA" id="ARBA00022840"/>
    </source>
</evidence>
<dbReference type="InterPro" id="IPR014016">
    <property type="entry name" value="UvrD-like_ATP-bd"/>
</dbReference>
<dbReference type="InterPro" id="IPR027417">
    <property type="entry name" value="P-loop_NTPase"/>
</dbReference>
<evidence type="ECO:0000256" key="1">
    <source>
        <dbReference type="ARBA" id="ARBA00009922"/>
    </source>
</evidence>
<keyword evidence="2 11" id="KW-0547">Nucleotide-binding</keyword>
<dbReference type="CDD" id="cd17932">
    <property type="entry name" value="DEXQc_UvrD"/>
    <property type="match status" value="1"/>
</dbReference>
<evidence type="ECO:0000256" key="6">
    <source>
        <dbReference type="ARBA" id="ARBA00023125"/>
    </source>
</evidence>
<protein>
    <recommendedName>
        <fullName evidence="9">DNA 3'-5' helicase</fullName>
        <ecNumber evidence="9">5.6.2.4</ecNumber>
    </recommendedName>
</protein>
<feature type="domain" description="UvrD-like helicase C-terminal" evidence="13">
    <location>
        <begin position="277"/>
        <end position="541"/>
    </location>
</feature>
<dbReference type="Pfam" id="PF13361">
    <property type="entry name" value="UvrD_C"/>
    <property type="match status" value="1"/>
</dbReference>
<dbReference type="Gene3D" id="1.10.10.160">
    <property type="match status" value="1"/>
</dbReference>
<comment type="similarity">
    <text evidence="1">Belongs to the helicase family. UvrD subfamily.</text>
</comment>
<sequence>MSFNPSQREAIRHKDGPMLVLAGPGSGKTLVITERTRHLITEYGINPANILVITFTRAAATEMKERFLRLMGGKSSAVTFGTFHAVFFMILKHAYHYQAENIIREEQRVSCMREIIKRHRLEYEDESEFIAALLGEIGLVKNSGISLDHYYSTNCGEEVFRRVYSEYHEYLYAHHLIDFEDMLLYTWELFKERKDILAAWQKKYPYILIDEFQDINQIQFEVVRLLAGEQRNLFVVGDDDQSIYRFRGAKPEIMLRFEREIPGTKTVLLDTNYRSQANIVEDALNLIGHNKERFQKRIRAALPAETGVEYAVFEDQRKENLRIIRDICDAVERGKSYRDFAVLFRTNTQPRLLMEQMMEYNIPFRTRDRIPNLYEHWIAKDIFAYIRIAQGSRERRDFLQIMNRPKRYISRDSLDEDTVAFDVWEWYFREAEQPWVAERIVTLEHDVMQLRRMNPFAAINYIRKGIGYDEFCAEYADYRRIRADELYDVLDELQESARGYEDYDGWFAHIENYTRELERLYQSQEKQSESVALSTLHSAKGLEYENVYLIDVNEGVMPYKKAVLDQDIEEERRMFYVGMTRAKKYLHLFSVKQMNQKDADISRFIAEAGERLSPPCR</sequence>
<evidence type="ECO:0000259" key="12">
    <source>
        <dbReference type="PROSITE" id="PS51198"/>
    </source>
</evidence>
<dbReference type="EMBL" id="QRVL01000001">
    <property type="protein sequence ID" value="RGS42267.1"/>
    <property type="molecule type" value="Genomic_DNA"/>
</dbReference>
<dbReference type="PROSITE" id="PS51198">
    <property type="entry name" value="UVRD_HELICASE_ATP_BIND"/>
    <property type="match status" value="1"/>
</dbReference>
<evidence type="ECO:0000259" key="13">
    <source>
        <dbReference type="PROSITE" id="PS51217"/>
    </source>
</evidence>
<evidence type="ECO:0000313" key="15">
    <source>
        <dbReference type="Proteomes" id="UP000266172"/>
    </source>
</evidence>
<keyword evidence="5 11" id="KW-0067">ATP-binding</keyword>
<proteinExistence type="inferred from homology"/>
<dbReference type="AlphaFoldDB" id="A0A173X0H1"/>
<evidence type="ECO:0000256" key="2">
    <source>
        <dbReference type="ARBA" id="ARBA00022741"/>
    </source>
</evidence>
<dbReference type="GeneID" id="93723187"/>
<dbReference type="GO" id="GO:0005829">
    <property type="term" value="C:cytosol"/>
    <property type="evidence" value="ECO:0007669"/>
    <property type="project" value="TreeGrafter"/>
</dbReference>
<gene>
    <name evidence="14" type="ORF">DWX93_02740</name>
</gene>
<keyword evidence="3 11" id="KW-0378">Hydrolase</keyword>
<dbReference type="InterPro" id="IPR013986">
    <property type="entry name" value="DExx_box_DNA_helicase_dom_sf"/>
</dbReference>
<name>A0A173X0H1_9FIRM</name>
<keyword evidence="6" id="KW-0238">DNA-binding</keyword>
<dbReference type="GO" id="GO:0016887">
    <property type="term" value="F:ATP hydrolysis activity"/>
    <property type="evidence" value="ECO:0007669"/>
    <property type="project" value="RHEA"/>
</dbReference>
<dbReference type="PANTHER" id="PTHR11070">
    <property type="entry name" value="UVRD / RECB / PCRA DNA HELICASE FAMILY MEMBER"/>
    <property type="match status" value="1"/>
</dbReference>
<dbReference type="EC" id="5.6.2.4" evidence="9"/>
<dbReference type="PROSITE" id="PS51217">
    <property type="entry name" value="UVRD_HELICASE_CTER"/>
    <property type="match status" value="1"/>
</dbReference>
<dbReference type="GO" id="GO:0033202">
    <property type="term" value="C:DNA helicase complex"/>
    <property type="evidence" value="ECO:0007669"/>
    <property type="project" value="TreeGrafter"/>
</dbReference>
<comment type="catalytic activity">
    <reaction evidence="10">
        <text>ATP + H2O = ADP + phosphate + H(+)</text>
        <dbReference type="Rhea" id="RHEA:13065"/>
        <dbReference type="ChEBI" id="CHEBI:15377"/>
        <dbReference type="ChEBI" id="CHEBI:15378"/>
        <dbReference type="ChEBI" id="CHEBI:30616"/>
        <dbReference type="ChEBI" id="CHEBI:43474"/>
        <dbReference type="ChEBI" id="CHEBI:456216"/>
        <dbReference type="EC" id="5.6.2.4"/>
    </reaction>
</comment>
<dbReference type="RefSeq" id="WP_044024630.1">
    <property type="nucleotide sequence ID" value="NZ_CATVZQ010000001.1"/>
</dbReference>
<dbReference type="InterPro" id="IPR000212">
    <property type="entry name" value="DNA_helicase_UvrD/REP"/>
</dbReference>